<comment type="caution">
    <text evidence="1">The sequence shown here is derived from an EMBL/GenBank/DDBJ whole genome shotgun (WGS) entry which is preliminary data.</text>
</comment>
<sequence length="49" mass="6018">MRYKAIFLKTCPDCSQIYLWTHDRWFMSTFQSSNETITFFNMQDKIDNN</sequence>
<organism evidence="1 2">
    <name type="scientific">Acinetobacter courvalinii</name>
    <dbReference type="NCBI Taxonomy" id="280147"/>
    <lineage>
        <taxon>Bacteria</taxon>
        <taxon>Pseudomonadati</taxon>
        <taxon>Pseudomonadota</taxon>
        <taxon>Gammaproteobacteria</taxon>
        <taxon>Moraxellales</taxon>
        <taxon>Moraxellaceae</taxon>
        <taxon>Acinetobacter</taxon>
    </lineage>
</organism>
<accession>A0ABD0A2X1</accession>
<reference evidence="1 2" key="1">
    <citation type="journal article" date="2014" name="Int. J. Syst. Evol. Microbiol.">
        <title>Complete genome sequence of Corynebacterium casei LMG S-19264T (=DSM 44701T), isolated from a smear-ripened cheese.</title>
        <authorList>
            <consortium name="US DOE Joint Genome Institute (JGI-PGF)"/>
            <person name="Walter F."/>
            <person name="Albersmeier A."/>
            <person name="Kalinowski J."/>
            <person name="Ruckert C."/>
        </authorList>
    </citation>
    <scope>NUCLEOTIDE SEQUENCE [LARGE SCALE GENOMIC DNA]</scope>
    <source>
        <strain evidence="1 2">CCM 8635</strain>
    </source>
</reference>
<protein>
    <submittedName>
        <fullName evidence="1">Uncharacterized protein</fullName>
    </submittedName>
</protein>
<name>A0ABD0A2X1_9GAMM</name>
<gene>
    <name evidence="1" type="ORF">GCM10007354_02530</name>
</gene>
<evidence type="ECO:0000313" key="1">
    <source>
        <dbReference type="EMBL" id="GGH25657.1"/>
    </source>
</evidence>
<dbReference type="EMBL" id="BMDA01000001">
    <property type="protein sequence ID" value="GGH25657.1"/>
    <property type="molecule type" value="Genomic_DNA"/>
</dbReference>
<proteinExistence type="predicted"/>
<dbReference type="AlphaFoldDB" id="A0ABD0A2X1"/>
<evidence type="ECO:0000313" key="2">
    <source>
        <dbReference type="Proteomes" id="UP000652691"/>
    </source>
</evidence>
<dbReference type="Proteomes" id="UP000652691">
    <property type="component" value="Unassembled WGS sequence"/>
</dbReference>